<keyword evidence="2" id="KW-1185">Reference proteome</keyword>
<accession>A0ABZ0RUN0</accession>
<protein>
    <submittedName>
        <fullName evidence="1">Uncharacterized protein</fullName>
    </submittedName>
</protein>
<reference evidence="1 2" key="1">
    <citation type="submission" date="2023-09" db="EMBL/GenBank/DDBJ databases">
        <authorList>
            <person name="Page C.A."/>
            <person name="Perez-Diaz I.M."/>
        </authorList>
    </citation>
    <scope>NUCLEOTIDE SEQUENCE [LARGE SCALE GENOMIC DNA]</scope>
    <source>
        <strain evidence="1 2">Ll15</strain>
    </source>
</reference>
<proteinExistence type="predicted"/>
<sequence>MFKNFREEMKKEIAIAKEDLAKDTFKVWQVDYNGHVIRVVNTIAEETLAINNEIVDRKGRDSIFKQWMPFVTLRGKITESDGTVSKVAVKLGGLVTLNCCIKVNGTVLLKEKHKIPLGLK</sequence>
<gene>
    <name evidence="1" type="ORF">R6U77_15080</name>
</gene>
<evidence type="ECO:0000313" key="1">
    <source>
        <dbReference type="EMBL" id="WPK11200.1"/>
    </source>
</evidence>
<organism evidence="1 2">
    <name type="scientific">Lysinibacillus louembei</name>
    <dbReference type="NCBI Taxonomy" id="1470088"/>
    <lineage>
        <taxon>Bacteria</taxon>
        <taxon>Bacillati</taxon>
        <taxon>Bacillota</taxon>
        <taxon>Bacilli</taxon>
        <taxon>Bacillales</taxon>
        <taxon>Bacillaceae</taxon>
        <taxon>Lysinibacillus</taxon>
    </lineage>
</organism>
<dbReference type="Proteomes" id="UP001322664">
    <property type="component" value="Chromosome"/>
</dbReference>
<dbReference type="RefSeq" id="WP_293929314.1">
    <property type="nucleotide sequence ID" value="NZ_CP137624.1"/>
</dbReference>
<evidence type="ECO:0000313" key="2">
    <source>
        <dbReference type="Proteomes" id="UP001322664"/>
    </source>
</evidence>
<name>A0ABZ0RUN0_9BACI</name>
<dbReference type="EMBL" id="CP137624">
    <property type="protein sequence ID" value="WPK11200.1"/>
    <property type="molecule type" value="Genomic_DNA"/>
</dbReference>